<dbReference type="Proteomes" id="UP000223839">
    <property type="component" value="Unassembled WGS sequence"/>
</dbReference>
<organism evidence="1 2">
    <name type="scientific">Bacillus thuringiensis</name>
    <dbReference type="NCBI Taxonomy" id="1428"/>
    <lineage>
        <taxon>Bacteria</taxon>
        <taxon>Bacillati</taxon>
        <taxon>Bacillota</taxon>
        <taxon>Bacilli</taxon>
        <taxon>Bacillales</taxon>
        <taxon>Bacillaceae</taxon>
        <taxon>Bacillus</taxon>
        <taxon>Bacillus cereus group</taxon>
    </lineage>
</organism>
<protein>
    <submittedName>
        <fullName evidence="1">Uncharacterized protein</fullName>
    </submittedName>
</protein>
<sequence>MVLAEQTLYCYIYVYKCILLHEAKQTFCLLCAVREASDQKVAVSYQSLPLTRLRFLLIRCFQADSVLRQVGQTEYTIRITGLEWRYLLLWWDFILRYNHRQFFTLASVGSDFGSELEIYGVLRIKVITGSKGFGFQKELWKELGNLIGIRKRF</sequence>
<name>A0AB36TMU5_BACTU</name>
<reference evidence="1 2" key="1">
    <citation type="submission" date="2017-09" db="EMBL/GenBank/DDBJ databases">
        <title>Large-scale bioinformatics analysis of Bacillus genomes uncovers conserved roles of natural products in bacterial physiology.</title>
        <authorList>
            <consortium name="Agbiome Team Llc"/>
            <person name="Bleich R.M."/>
            <person name="Grubbs K.J."/>
            <person name="Santa Maria K.C."/>
            <person name="Allen S.E."/>
            <person name="Farag S."/>
            <person name="Shank E.A."/>
            <person name="Bowers A."/>
        </authorList>
    </citation>
    <scope>NUCLEOTIDE SEQUENCE [LARGE SCALE GENOMIC DNA]</scope>
    <source>
        <strain evidence="1 2">AFS077661</strain>
    </source>
</reference>
<accession>A0AB36TMU5</accession>
<gene>
    <name evidence="1" type="ORF">COJ61_28700</name>
</gene>
<dbReference type="AlphaFoldDB" id="A0AB36TMU5"/>
<proteinExistence type="predicted"/>
<dbReference type="EMBL" id="NUYG01000076">
    <property type="protein sequence ID" value="PFM84992.1"/>
    <property type="molecule type" value="Genomic_DNA"/>
</dbReference>
<evidence type="ECO:0000313" key="2">
    <source>
        <dbReference type="Proteomes" id="UP000223839"/>
    </source>
</evidence>
<comment type="caution">
    <text evidence="1">The sequence shown here is derived from an EMBL/GenBank/DDBJ whole genome shotgun (WGS) entry which is preliminary data.</text>
</comment>
<evidence type="ECO:0000313" key="1">
    <source>
        <dbReference type="EMBL" id="PFM84992.1"/>
    </source>
</evidence>